<keyword evidence="2" id="KW-1185">Reference proteome</keyword>
<sequence length="134" mass="15403">MAKLLIVFSAFLLCSCNGKFDSFHDSAFKQPSENVIVLASNSEVSDNLFRKEYSWLINAKEDQDWLAQVSSYSFEKKEYEYQSMPTLLTNKFPEVFSKSAEFQLYLVGEGPTGREHYLLTAKDNDHAIYYIATI</sequence>
<organism evidence="1 2">
    <name type="scientific">Arenicella chitinivorans</name>
    <dbReference type="NCBI Taxonomy" id="1329800"/>
    <lineage>
        <taxon>Bacteria</taxon>
        <taxon>Pseudomonadati</taxon>
        <taxon>Pseudomonadota</taxon>
        <taxon>Gammaproteobacteria</taxon>
        <taxon>Arenicellales</taxon>
        <taxon>Arenicellaceae</taxon>
        <taxon>Arenicella</taxon>
    </lineage>
</organism>
<dbReference type="AlphaFoldDB" id="A0A918S2S9"/>
<reference evidence="1" key="2">
    <citation type="submission" date="2020-09" db="EMBL/GenBank/DDBJ databases">
        <authorList>
            <person name="Sun Q."/>
            <person name="Kim S."/>
        </authorList>
    </citation>
    <scope>NUCLEOTIDE SEQUENCE</scope>
    <source>
        <strain evidence="1">KCTC 12711</strain>
    </source>
</reference>
<name>A0A918S2S9_9GAMM</name>
<dbReference type="Proteomes" id="UP000614811">
    <property type="component" value="Unassembled WGS sequence"/>
</dbReference>
<proteinExistence type="predicted"/>
<evidence type="ECO:0000313" key="2">
    <source>
        <dbReference type="Proteomes" id="UP000614811"/>
    </source>
</evidence>
<comment type="caution">
    <text evidence="1">The sequence shown here is derived from an EMBL/GenBank/DDBJ whole genome shotgun (WGS) entry which is preliminary data.</text>
</comment>
<dbReference type="RefSeq" id="WP_189403015.1">
    <property type="nucleotide sequence ID" value="NZ_BMXA01000011.1"/>
</dbReference>
<dbReference type="PROSITE" id="PS51257">
    <property type="entry name" value="PROKAR_LIPOPROTEIN"/>
    <property type="match status" value="1"/>
</dbReference>
<gene>
    <name evidence="1" type="ORF">GCM10008090_35000</name>
</gene>
<reference evidence="1" key="1">
    <citation type="journal article" date="2014" name="Int. J. Syst. Evol. Microbiol.">
        <title>Complete genome sequence of Corynebacterium casei LMG S-19264T (=DSM 44701T), isolated from a smear-ripened cheese.</title>
        <authorList>
            <consortium name="US DOE Joint Genome Institute (JGI-PGF)"/>
            <person name="Walter F."/>
            <person name="Albersmeier A."/>
            <person name="Kalinowski J."/>
            <person name="Ruckert C."/>
        </authorList>
    </citation>
    <scope>NUCLEOTIDE SEQUENCE</scope>
    <source>
        <strain evidence="1">KCTC 12711</strain>
    </source>
</reference>
<accession>A0A918S2S9</accession>
<protein>
    <submittedName>
        <fullName evidence="1">Uncharacterized protein</fullName>
    </submittedName>
</protein>
<dbReference type="EMBL" id="BMXA01000011">
    <property type="protein sequence ID" value="GHA22159.1"/>
    <property type="molecule type" value="Genomic_DNA"/>
</dbReference>
<evidence type="ECO:0000313" key="1">
    <source>
        <dbReference type="EMBL" id="GHA22159.1"/>
    </source>
</evidence>